<gene>
    <name evidence="1" type="ORF">HIJ39_09625</name>
</gene>
<dbReference type="EMBL" id="JABBVZ010000027">
    <property type="protein sequence ID" value="NMP22609.1"/>
    <property type="molecule type" value="Genomic_DNA"/>
</dbReference>
<keyword evidence="2" id="KW-1185">Reference proteome</keyword>
<dbReference type="RefSeq" id="WP_169099087.1">
    <property type="nucleotide sequence ID" value="NZ_JABBVZ010000027.1"/>
</dbReference>
<reference evidence="1 2" key="1">
    <citation type="submission" date="2020-04" db="EMBL/GenBank/DDBJ databases">
        <authorList>
            <person name="Zhang R."/>
            <person name="Schippers A."/>
        </authorList>
    </citation>
    <scope>NUCLEOTIDE SEQUENCE [LARGE SCALE GENOMIC DNA]</scope>
    <source>
        <strain evidence="1 2">DSM 109850</strain>
    </source>
</reference>
<dbReference type="Proteomes" id="UP000533476">
    <property type="component" value="Unassembled WGS sequence"/>
</dbReference>
<organism evidence="1 2">
    <name type="scientific">Sulfobacillus harzensis</name>
    <dbReference type="NCBI Taxonomy" id="2729629"/>
    <lineage>
        <taxon>Bacteria</taxon>
        <taxon>Bacillati</taxon>
        <taxon>Bacillota</taxon>
        <taxon>Clostridia</taxon>
        <taxon>Eubacteriales</taxon>
        <taxon>Clostridiales Family XVII. Incertae Sedis</taxon>
        <taxon>Sulfobacillus</taxon>
    </lineage>
</organism>
<sequence>MKAPVHLTAFFLEKPERVVGLGYVLLLALQFARFMRAVVRHAMVDQPPVDLPDGRHIVQPSERVILDTLRTLWIEQRSHGSITWYQWTHVQPHARRILDMLQVPIEHRFQRPGSG</sequence>
<name>A0A7Y0Q3W5_9FIRM</name>
<protein>
    <submittedName>
        <fullName evidence="1">Uncharacterized protein</fullName>
    </submittedName>
</protein>
<proteinExistence type="predicted"/>
<evidence type="ECO:0000313" key="1">
    <source>
        <dbReference type="EMBL" id="NMP22609.1"/>
    </source>
</evidence>
<comment type="caution">
    <text evidence="1">The sequence shown here is derived from an EMBL/GenBank/DDBJ whole genome shotgun (WGS) entry which is preliminary data.</text>
</comment>
<evidence type="ECO:0000313" key="2">
    <source>
        <dbReference type="Proteomes" id="UP000533476"/>
    </source>
</evidence>
<accession>A0A7Y0Q3W5</accession>
<dbReference type="AlphaFoldDB" id="A0A7Y0Q3W5"/>